<dbReference type="EMBL" id="CAAALY010081824">
    <property type="protein sequence ID" value="VEL26662.1"/>
    <property type="molecule type" value="Genomic_DNA"/>
</dbReference>
<protein>
    <submittedName>
        <fullName evidence="2">Uncharacterized protein</fullName>
    </submittedName>
</protein>
<keyword evidence="3" id="KW-1185">Reference proteome</keyword>
<evidence type="ECO:0000256" key="1">
    <source>
        <dbReference type="SAM" id="MobiDB-lite"/>
    </source>
</evidence>
<sequence length="102" mass="11140">MIGSKKGCLGDKVGKNAPTTSREIDWRPSCGEIKLLSLTWKRARCWGPLNAGPVLSRTGEGCLSFPTEKCGQEADETLPNRAQRGQTGLVSLEGEIYIFHSF</sequence>
<proteinExistence type="predicted"/>
<evidence type="ECO:0000313" key="3">
    <source>
        <dbReference type="Proteomes" id="UP000784294"/>
    </source>
</evidence>
<evidence type="ECO:0000313" key="2">
    <source>
        <dbReference type="EMBL" id="VEL26662.1"/>
    </source>
</evidence>
<gene>
    <name evidence="2" type="ORF">PXEA_LOCUS20102</name>
</gene>
<reference evidence="2" key="1">
    <citation type="submission" date="2018-11" db="EMBL/GenBank/DDBJ databases">
        <authorList>
            <consortium name="Pathogen Informatics"/>
        </authorList>
    </citation>
    <scope>NUCLEOTIDE SEQUENCE</scope>
</reference>
<dbReference type="Proteomes" id="UP000784294">
    <property type="component" value="Unassembled WGS sequence"/>
</dbReference>
<accession>A0A448X358</accession>
<organism evidence="2 3">
    <name type="scientific">Protopolystoma xenopodis</name>
    <dbReference type="NCBI Taxonomy" id="117903"/>
    <lineage>
        <taxon>Eukaryota</taxon>
        <taxon>Metazoa</taxon>
        <taxon>Spiralia</taxon>
        <taxon>Lophotrochozoa</taxon>
        <taxon>Platyhelminthes</taxon>
        <taxon>Monogenea</taxon>
        <taxon>Polyopisthocotylea</taxon>
        <taxon>Polystomatidea</taxon>
        <taxon>Polystomatidae</taxon>
        <taxon>Protopolystoma</taxon>
    </lineage>
</organism>
<dbReference type="AlphaFoldDB" id="A0A448X358"/>
<comment type="caution">
    <text evidence="2">The sequence shown here is derived from an EMBL/GenBank/DDBJ whole genome shotgun (WGS) entry which is preliminary data.</text>
</comment>
<name>A0A448X358_9PLAT</name>
<feature type="region of interest" description="Disordered" evidence="1">
    <location>
        <begin position="1"/>
        <end position="21"/>
    </location>
</feature>